<dbReference type="PANTHER" id="PTHR30222">
    <property type="entry name" value="SPERMIDINE/PUTRESCINE-BINDING PERIPLASMIC PROTEIN"/>
    <property type="match status" value="1"/>
</dbReference>
<keyword evidence="4" id="KW-1185">Reference proteome</keyword>
<dbReference type="InterPro" id="IPR006059">
    <property type="entry name" value="SBP"/>
</dbReference>
<evidence type="ECO:0000256" key="2">
    <source>
        <dbReference type="ARBA" id="ARBA00022764"/>
    </source>
</evidence>
<dbReference type="RefSeq" id="WP_209738055.1">
    <property type="nucleotide sequence ID" value="NZ_CP072611.1"/>
</dbReference>
<dbReference type="SUPFAM" id="SSF53850">
    <property type="entry name" value="Periplasmic binding protein-like II"/>
    <property type="match status" value="1"/>
</dbReference>
<name>A0ABW5CTK0_9HYPH</name>
<evidence type="ECO:0000256" key="1">
    <source>
        <dbReference type="ARBA" id="ARBA00022729"/>
    </source>
</evidence>
<evidence type="ECO:0000313" key="4">
    <source>
        <dbReference type="Proteomes" id="UP001597371"/>
    </source>
</evidence>
<dbReference type="Proteomes" id="UP001597371">
    <property type="component" value="Unassembled WGS sequence"/>
</dbReference>
<dbReference type="Gene3D" id="3.40.190.10">
    <property type="entry name" value="Periplasmic binding protein-like II"/>
    <property type="match status" value="1"/>
</dbReference>
<keyword evidence="2" id="KW-0574">Periplasm</keyword>
<dbReference type="PANTHER" id="PTHR30222:SF17">
    <property type="entry name" value="SPERMIDINE_PUTRESCINE-BINDING PERIPLASMIC PROTEIN"/>
    <property type="match status" value="1"/>
</dbReference>
<proteinExistence type="predicted"/>
<comment type="caution">
    <text evidence="3">The sequence shown here is derived from an EMBL/GenBank/DDBJ whole genome shotgun (WGS) entry which is preliminary data.</text>
</comment>
<reference evidence="4" key="1">
    <citation type="journal article" date="2019" name="Int. J. Syst. Evol. Microbiol.">
        <title>The Global Catalogue of Microorganisms (GCM) 10K type strain sequencing project: providing services to taxonomists for standard genome sequencing and annotation.</title>
        <authorList>
            <consortium name="The Broad Institute Genomics Platform"/>
            <consortium name="The Broad Institute Genome Sequencing Center for Infectious Disease"/>
            <person name="Wu L."/>
            <person name="Ma J."/>
        </authorList>
    </citation>
    <scope>NUCLEOTIDE SEQUENCE [LARGE SCALE GENOMIC DNA]</scope>
    <source>
        <strain evidence="4">ZS-35-S2</strain>
    </source>
</reference>
<dbReference type="EMBL" id="JBHUIJ010000028">
    <property type="protein sequence ID" value="MFD2239393.1"/>
    <property type="molecule type" value="Genomic_DNA"/>
</dbReference>
<dbReference type="Pfam" id="PF13416">
    <property type="entry name" value="SBP_bac_8"/>
    <property type="match status" value="1"/>
</dbReference>
<gene>
    <name evidence="3" type="ORF">ACFSKQ_18240</name>
</gene>
<organism evidence="3 4">
    <name type="scientific">Aureimonas populi</name>
    <dbReference type="NCBI Taxonomy" id="1701758"/>
    <lineage>
        <taxon>Bacteria</taxon>
        <taxon>Pseudomonadati</taxon>
        <taxon>Pseudomonadota</taxon>
        <taxon>Alphaproteobacteria</taxon>
        <taxon>Hyphomicrobiales</taxon>
        <taxon>Aurantimonadaceae</taxon>
        <taxon>Aureimonas</taxon>
    </lineage>
</organism>
<keyword evidence="1" id="KW-0732">Signal</keyword>
<sequence>MTGALRILCTEITPHRQLLARAEYDLGFELVFEEHDFVDAQRIAATEPDRYDVYDQCFHNLDIVWHWGAIQPIEVERIELWSEVSDLTKKGRIGAAASLGLGDAPATRLYVQEDRSLSPVETLRISMLPTVHNFDSFGINETESGVDADREVRSWAELLQPRWHGHLAIVDEPAIGFFDIALALRAAGRRSFQNLGNMSVGEIDALIDDALELKRSGHLAGLWRTTEQATAQMAAGRTWIGSIWSPSIIALKASGLKVCQAVPVEGYRAWHGGLCLAGHLEGNRLDRAYAYLNWFLSGWAGAVAARQGYYMSVPGRVREHLSPAEWDYWYDGRPARGVLCGPDGRPAIQAGEVRSGGSYWSRASHIALWNTTMDEHNYLVRRWSELTGEKAASTRRAS</sequence>
<evidence type="ECO:0000313" key="3">
    <source>
        <dbReference type="EMBL" id="MFD2239393.1"/>
    </source>
</evidence>
<protein>
    <submittedName>
        <fullName evidence="3">PotD/PotF family extracellular solute-binding protein</fullName>
    </submittedName>
</protein>
<accession>A0ABW5CTK0</accession>